<proteinExistence type="inferred from homology"/>
<keyword evidence="3 5" id="KW-0378">Hydrolase</keyword>
<protein>
    <recommendedName>
        <fullName evidence="5">7-methyl-GTP pyrophosphatase</fullName>
        <shortName evidence="5">m(7)GTP pyrophosphatase</shortName>
        <ecNumber evidence="5">3.6.1.-</ecNumber>
    </recommendedName>
</protein>
<dbReference type="EMBL" id="CP014544">
    <property type="protein sequence ID" value="AMO68531.1"/>
    <property type="molecule type" value="Genomic_DNA"/>
</dbReference>
<dbReference type="HAMAP" id="MF_00528">
    <property type="entry name" value="Maf"/>
    <property type="match status" value="1"/>
</dbReference>
<feature type="site" description="Important for substrate specificity" evidence="5">
    <location>
        <position position="161"/>
    </location>
</feature>
<dbReference type="SUPFAM" id="SSF52972">
    <property type="entry name" value="ITPase-like"/>
    <property type="match status" value="1"/>
</dbReference>
<evidence type="ECO:0000256" key="3">
    <source>
        <dbReference type="ARBA" id="ARBA00022801"/>
    </source>
</evidence>
<dbReference type="GO" id="GO:0047429">
    <property type="term" value="F:nucleoside triphosphate diphosphatase activity"/>
    <property type="evidence" value="ECO:0007669"/>
    <property type="project" value="InterPro"/>
</dbReference>
<dbReference type="NCBIfam" id="TIGR00172">
    <property type="entry name" value="maf"/>
    <property type="match status" value="1"/>
</dbReference>
<evidence type="ECO:0000256" key="1">
    <source>
        <dbReference type="ARBA" id="ARBA00004496"/>
    </source>
</evidence>
<evidence type="ECO:0000256" key="2">
    <source>
        <dbReference type="ARBA" id="ARBA00022490"/>
    </source>
</evidence>
<evidence type="ECO:0000256" key="4">
    <source>
        <dbReference type="ARBA" id="ARBA00023080"/>
    </source>
</evidence>
<feature type="site" description="Important for substrate specificity" evidence="5">
    <location>
        <position position="19"/>
    </location>
</feature>
<dbReference type="GO" id="GO:0005737">
    <property type="term" value="C:cytoplasm"/>
    <property type="evidence" value="ECO:0007669"/>
    <property type="project" value="UniProtKB-SubCell"/>
</dbReference>
<reference evidence="6 7" key="1">
    <citation type="submission" date="2015-12" db="EMBL/GenBank/DDBJ databases">
        <authorList>
            <person name="Shamseldin A."/>
            <person name="Moawad H."/>
            <person name="Abd El-Rahim W.M."/>
            <person name="Sadowsky M.J."/>
        </authorList>
    </citation>
    <scope>NUCLEOTIDE SEQUENCE [LARGE SCALE GENOMIC DNA]</scope>
    <source>
        <strain evidence="6 7">SM2</strain>
    </source>
</reference>
<comment type="similarity">
    <text evidence="5">Belongs to the Maf family. YceF subfamily.</text>
</comment>
<comment type="function">
    <text evidence="5">Nucleoside triphosphate pyrophosphatase that hydrolyzes 7-methyl-GTP (m(7)GTP). May have a dual role in cell division arrest and in preventing the incorporation of modified nucleotides into cellular nucleic acids.</text>
</comment>
<dbReference type="KEGG" id="zal:AZF00_09550"/>
<organism evidence="6 7">
    <name type="scientific">Zhongshania aliphaticivorans</name>
    <dbReference type="NCBI Taxonomy" id="1470434"/>
    <lineage>
        <taxon>Bacteria</taxon>
        <taxon>Pseudomonadati</taxon>
        <taxon>Pseudomonadota</taxon>
        <taxon>Gammaproteobacteria</taxon>
        <taxon>Cellvibrionales</taxon>
        <taxon>Spongiibacteraceae</taxon>
        <taxon>Zhongshania</taxon>
    </lineage>
</organism>
<dbReference type="InterPro" id="IPR003697">
    <property type="entry name" value="Maf-like"/>
</dbReference>
<comment type="cofactor">
    <cofactor evidence="5">
        <name>a divalent metal cation</name>
        <dbReference type="ChEBI" id="CHEBI:60240"/>
    </cofactor>
</comment>
<name>A0A127M5R1_9GAMM</name>
<evidence type="ECO:0000313" key="6">
    <source>
        <dbReference type="EMBL" id="AMO68531.1"/>
    </source>
</evidence>
<dbReference type="EC" id="3.6.1.-" evidence="5"/>
<dbReference type="Pfam" id="PF02545">
    <property type="entry name" value="Maf"/>
    <property type="match status" value="1"/>
</dbReference>
<keyword evidence="4 5" id="KW-0546">Nucleotide metabolism</keyword>
<dbReference type="PANTHER" id="PTHR43213:SF10">
    <property type="entry name" value="7-METHYL-GTP PYROPHOSPHATASE"/>
    <property type="match status" value="1"/>
</dbReference>
<comment type="subcellular location">
    <subcellularLocation>
        <location evidence="1 5">Cytoplasm</location>
    </subcellularLocation>
</comment>
<dbReference type="PIRSF" id="PIRSF006305">
    <property type="entry name" value="Maf"/>
    <property type="match status" value="1"/>
</dbReference>
<gene>
    <name evidence="6" type="ORF">AZF00_09550</name>
</gene>
<feature type="active site" description="Proton acceptor" evidence="5">
    <location>
        <position position="76"/>
    </location>
</feature>
<sequence>MPPATPQPLPLILASGSSYRRILLEKIGLHPHCHATNIDESPLPNETATALARRLSISKALSAAESFPCALIIASDQCAELDGQILGKPGTRARAQNQLSKCSGREVLFHTGICLLNSQTGKQHISVETVTVAFRTLNSLGIERYTEREPALDCAGSFKAEGLGISLFRHIHSDDPNTLIGLPLIRLIDFLKEEDYPLL</sequence>
<evidence type="ECO:0000313" key="7">
    <source>
        <dbReference type="Proteomes" id="UP000074119"/>
    </source>
</evidence>
<comment type="catalytic activity">
    <reaction evidence="5">
        <text>N(7)-methyl-GTP + H2O = N(7)-methyl-GMP + diphosphate + H(+)</text>
        <dbReference type="Rhea" id="RHEA:58744"/>
        <dbReference type="ChEBI" id="CHEBI:15377"/>
        <dbReference type="ChEBI" id="CHEBI:15378"/>
        <dbReference type="ChEBI" id="CHEBI:33019"/>
        <dbReference type="ChEBI" id="CHEBI:58285"/>
        <dbReference type="ChEBI" id="CHEBI:87133"/>
    </reaction>
</comment>
<dbReference type="AlphaFoldDB" id="A0A127M5R1"/>
<dbReference type="STRING" id="1470434.AZF00_09550"/>
<dbReference type="CDD" id="cd00555">
    <property type="entry name" value="Maf"/>
    <property type="match status" value="1"/>
</dbReference>
<evidence type="ECO:0000256" key="5">
    <source>
        <dbReference type="HAMAP-Rule" id="MF_00528"/>
    </source>
</evidence>
<dbReference type="Proteomes" id="UP000074119">
    <property type="component" value="Chromosome"/>
</dbReference>
<comment type="caution">
    <text evidence="5">Lacks conserved residue(s) required for the propagation of feature annotation.</text>
</comment>
<dbReference type="GO" id="GO:0009117">
    <property type="term" value="P:nucleotide metabolic process"/>
    <property type="evidence" value="ECO:0007669"/>
    <property type="project" value="UniProtKB-KW"/>
</dbReference>
<dbReference type="InterPro" id="IPR029001">
    <property type="entry name" value="ITPase-like_fam"/>
</dbReference>
<dbReference type="PANTHER" id="PTHR43213">
    <property type="entry name" value="BIFUNCTIONAL DTTP/UTP PYROPHOSPHATASE/METHYLTRANSFERASE PROTEIN-RELATED"/>
    <property type="match status" value="1"/>
</dbReference>
<dbReference type="RefSeq" id="WP_062383653.1">
    <property type="nucleotide sequence ID" value="NZ_CP014544.1"/>
</dbReference>
<dbReference type="Gene3D" id="3.90.950.10">
    <property type="match status" value="1"/>
</dbReference>
<feature type="site" description="Important for substrate specificity" evidence="5">
    <location>
        <position position="77"/>
    </location>
</feature>
<accession>A0A127M5R1</accession>
<keyword evidence="2 5" id="KW-0963">Cytoplasm</keyword>